<evidence type="ECO:0000313" key="2">
    <source>
        <dbReference type="Proteomes" id="UP001152888"/>
    </source>
</evidence>
<evidence type="ECO:0000313" key="1">
    <source>
        <dbReference type="EMBL" id="CAH1974198.1"/>
    </source>
</evidence>
<keyword evidence="2" id="KW-1185">Reference proteome</keyword>
<reference evidence="1" key="1">
    <citation type="submission" date="2022-03" db="EMBL/GenBank/DDBJ databases">
        <authorList>
            <person name="Sayadi A."/>
        </authorList>
    </citation>
    <scope>NUCLEOTIDE SEQUENCE</scope>
</reference>
<dbReference type="Proteomes" id="UP001152888">
    <property type="component" value="Unassembled WGS sequence"/>
</dbReference>
<protein>
    <submittedName>
        <fullName evidence="1">Uncharacterized protein</fullName>
    </submittedName>
</protein>
<sequence length="87" mass="9836">MTLKSPMNLPQIVIISGECTLKAKELFARSDKIMQEKIPTSLQISLFPNDTDDARPVETVYHPQLVCHNAAKSFDISYIVATPQYQR</sequence>
<proteinExistence type="predicted"/>
<dbReference type="AlphaFoldDB" id="A0A9P0KGC2"/>
<dbReference type="EMBL" id="CAKOFQ010006820">
    <property type="protein sequence ID" value="CAH1974198.1"/>
    <property type="molecule type" value="Genomic_DNA"/>
</dbReference>
<name>A0A9P0KGC2_ACAOB</name>
<comment type="caution">
    <text evidence="1">The sequence shown here is derived from an EMBL/GenBank/DDBJ whole genome shotgun (WGS) entry which is preliminary data.</text>
</comment>
<organism evidence="1 2">
    <name type="scientific">Acanthoscelides obtectus</name>
    <name type="common">Bean weevil</name>
    <name type="synonym">Bruchus obtectus</name>
    <dbReference type="NCBI Taxonomy" id="200917"/>
    <lineage>
        <taxon>Eukaryota</taxon>
        <taxon>Metazoa</taxon>
        <taxon>Ecdysozoa</taxon>
        <taxon>Arthropoda</taxon>
        <taxon>Hexapoda</taxon>
        <taxon>Insecta</taxon>
        <taxon>Pterygota</taxon>
        <taxon>Neoptera</taxon>
        <taxon>Endopterygota</taxon>
        <taxon>Coleoptera</taxon>
        <taxon>Polyphaga</taxon>
        <taxon>Cucujiformia</taxon>
        <taxon>Chrysomeloidea</taxon>
        <taxon>Chrysomelidae</taxon>
        <taxon>Bruchinae</taxon>
        <taxon>Bruchini</taxon>
        <taxon>Acanthoscelides</taxon>
    </lineage>
</organism>
<gene>
    <name evidence="1" type="ORF">ACAOBT_LOCUS10950</name>
</gene>
<accession>A0A9P0KGC2</accession>